<dbReference type="Pfam" id="PF24625">
    <property type="entry name" value="DUF7626"/>
    <property type="match status" value="1"/>
</dbReference>
<gene>
    <name evidence="3" type="ORF">D6D15_03562</name>
</gene>
<feature type="compositionally biased region" description="Basic and acidic residues" evidence="1">
    <location>
        <begin position="251"/>
        <end position="274"/>
    </location>
</feature>
<organism evidence="3 4">
    <name type="scientific">Aureobasidium pullulans</name>
    <name type="common">Black yeast</name>
    <name type="synonym">Pullularia pullulans</name>
    <dbReference type="NCBI Taxonomy" id="5580"/>
    <lineage>
        <taxon>Eukaryota</taxon>
        <taxon>Fungi</taxon>
        <taxon>Dikarya</taxon>
        <taxon>Ascomycota</taxon>
        <taxon>Pezizomycotina</taxon>
        <taxon>Dothideomycetes</taxon>
        <taxon>Dothideomycetidae</taxon>
        <taxon>Dothideales</taxon>
        <taxon>Saccotheciaceae</taxon>
        <taxon>Aureobasidium</taxon>
    </lineage>
</organism>
<dbReference type="Proteomes" id="UP000304928">
    <property type="component" value="Unassembled WGS sequence"/>
</dbReference>
<feature type="domain" description="DUF7626" evidence="2">
    <location>
        <begin position="113"/>
        <end position="167"/>
    </location>
</feature>
<proteinExistence type="predicted"/>
<reference evidence="3 4" key="1">
    <citation type="submission" date="2018-10" db="EMBL/GenBank/DDBJ databases">
        <title>Fifty Aureobasidium pullulans genomes reveal a recombining polyextremotolerant generalist.</title>
        <authorList>
            <person name="Gostincar C."/>
            <person name="Turk M."/>
            <person name="Zajc J."/>
            <person name="Gunde-Cimerman N."/>
        </authorList>
    </citation>
    <scope>NUCLEOTIDE SEQUENCE [LARGE SCALE GENOMIC DNA]</scope>
    <source>
        <strain evidence="3 4">EXF-10507</strain>
    </source>
</reference>
<evidence type="ECO:0000313" key="3">
    <source>
        <dbReference type="EMBL" id="THW91859.1"/>
    </source>
</evidence>
<evidence type="ECO:0000313" key="4">
    <source>
        <dbReference type="Proteomes" id="UP000304928"/>
    </source>
</evidence>
<feature type="compositionally biased region" description="Basic and acidic residues" evidence="1">
    <location>
        <begin position="636"/>
        <end position="646"/>
    </location>
</feature>
<sequence>MPPTTNYLHALRRDSTMADTPGAPTEELFFGTQATAVLIPYNHALDSVVKKEDDFEYDEVGGNGPKANPFMGDGSKKRVAIEEIMPNKRHKRFKMNARVEGGYAPSFKPITVDLDEEDQMIVDMKQKGYNDLTIAQRLRAQGFTKYEPGSVSCRWLRIRKKTQEYEEKLLDEELTDWHVGEDELLEEAEAAAEEKYKVELEKLERKRWTWTAQNLNRRLARARYSAKACKERSEAKANGTARCPPESDPNPEGRARERQERIAAFKQRKQDEAKQAAAAAEAKKKSKKNDTPAKIEARARKAAQDAIRAQKKKEQEDYRQNKVTTATVARERKKSAVNMARDLRLYEETKHKFFTKLHKQLAKEVAAILRKKERNGGVTPEPEGTKPGYKPKSRYAFKNTEEENRNEDYASAEAALEARAELFSGVVQAVGTVGEQAASLTKPSGADDGETATSIFPDEPREMCTIDELHDILRARGMLLNRMKENKSVIISRLNTEDESIGIQELRDLLQVRKEDTSGTRAELMRRLSIADAMSSRKYQSKYANRPLDEDGNRTKVKMPVKAGTGKSTKRYCARDVSIKNGKAVTTPSAPATKRKPAATKAPAKKTPAKGKKQSEATSTPLMPEDDNEDDSEDFSAPKKLNEDKKKVVKAVKKPDIPKSDDLEENDMESMMNDMLANAGIQL</sequence>
<feature type="region of interest" description="Disordered" evidence="1">
    <location>
        <begin position="374"/>
        <end position="393"/>
    </location>
</feature>
<name>A0A4S9BFV8_AURPU</name>
<feature type="compositionally biased region" description="Basic residues" evidence="1">
    <location>
        <begin position="593"/>
        <end position="612"/>
    </location>
</feature>
<dbReference type="AlphaFoldDB" id="A0A4S9BFV8"/>
<feature type="compositionally biased region" description="Acidic residues" evidence="1">
    <location>
        <begin position="624"/>
        <end position="634"/>
    </location>
</feature>
<feature type="region of interest" description="Disordered" evidence="1">
    <location>
        <begin position="536"/>
        <end position="667"/>
    </location>
</feature>
<dbReference type="EMBL" id="QZAR01000044">
    <property type="protein sequence ID" value="THW91859.1"/>
    <property type="molecule type" value="Genomic_DNA"/>
</dbReference>
<evidence type="ECO:0000259" key="2">
    <source>
        <dbReference type="Pfam" id="PF24625"/>
    </source>
</evidence>
<comment type="caution">
    <text evidence="3">The sequence shown here is derived from an EMBL/GenBank/DDBJ whole genome shotgun (WGS) entry which is preliminary data.</text>
</comment>
<accession>A0A4S9BFV8</accession>
<protein>
    <recommendedName>
        <fullName evidence="2">DUF7626 domain-containing protein</fullName>
    </recommendedName>
</protein>
<feature type="compositionally biased region" description="Basic and acidic residues" evidence="1">
    <location>
        <begin position="288"/>
        <end position="303"/>
    </location>
</feature>
<feature type="region of interest" description="Disordered" evidence="1">
    <location>
        <begin position="231"/>
        <end position="322"/>
    </location>
</feature>
<dbReference type="InterPro" id="IPR056043">
    <property type="entry name" value="DUF7626"/>
</dbReference>
<evidence type="ECO:0000256" key="1">
    <source>
        <dbReference type="SAM" id="MobiDB-lite"/>
    </source>
</evidence>